<proteinExistence type="predicted"/>
<dbReference type="Proteomes" id="UP000604475">
    <property type="component" value="Unassembled WGS sequence"/>
</dbReference>
<accession>A0A937RJ79</accession>
<comment type="caution">
    <text evidence="1">The sequence shown here is derived from an EMBL/GenBank/DDBJ whole genome shotgun (WGS) entry which is preliminary data.</text>
</comment>
<dbReference type="EMBL" id="JAEACQ010000160">
    <property type="protein sequence ID" value="MBL7627368.1"/>
    <property type="molecule type" value="Genomic_DNA"/>
</dbReference>
<evidence type="ECO:0000313" key="2">
    <source>
        <dbReference type="Proteomes" id="UP000604475"/>
    </source>
</evidence>
<dbReference type="RefSeq" id="WP_203003528.1">
    <property type="nucleotide sequence ID" value="NZ_JADWYU010000099.1"/>
</dbReference>
<keyword evidence="2" id="KW-1185">Reference proteome</keyword>
<name>A0A937RJ79_9ACTN</name>
<organism evidence="1 2">
    <name type="scientific">Frankia nepalensis</name>
    <dbReference type="NCBI Taxonomy" id="1836974"/>
    <lineage>
        <taxon>Bacteria</taxon>
        <taxon>Bacillati</taxon>
        <taxon>Actinomycetota</taxon>
        <taxon>Actinomycetes</taxon>
        <taxon>Frankiales</taxon>
        <taxon>Frankiaceae</taxon>
        <taxon>Frankia</taxon>
    </lineage>
</organism>
<evidence type="ECO:0000313" key="1">
    <source>
        <dbReference type="EMBL" id="MBL7627368.1"/>
    </source>
</evidence>
<gene>
    <name evidence="1" type="ORF">I7412_09340</name>
</gene>
<sequence>MFLLVRGDDGQAVELLEADDCTRLHVEAVGAEDTAVIGALRAAGLTTAVVSDGEVPLGLAALRQAAGARATAPDWEARFDGMIAYARGKGWVDDTAGTVTAHIARRP</sequence>
<dbReference type="AlphaFoldDB" id="A0A937RJ79"/>
<reference evidence="1" key="1">
    <citation type="submission" date="2020-12" db="EMBL/GenBank/DDBJ databases">
        <title>Genomic characterization of non-nitrogen-fixing Frankia strains.</title>
        <authorList>
            <person name="Carlos-Shanley C."/>
            <person name="Guerra T."/>
            <person name="Hahn D."/>
        </authorList>
    </citation>
    <scope>NUCLEOTIDE SEQUENCE</scope>
    <source>
        <strain evidence="1">CN6</strain>
    </source>
</reference>
<protein>
    <submittedName>
        <fullName evidence="1">Uncharacterized protein</fullName>
    </submittedName>
</protein>